<evidence type="ECO:0000259" key="15">
    <source>
        <dbReference type="SMART" id="SM01329"/>
    </source>
</evidence>
<dbReference type="AlphaFoldDB" id="A0A1N6Q5X0"/>
<keyword evidence="13" id="KW-0100">Branched-chain amino acid biosynthesis</keyword>
<dbReference type="FunFam" id="3.40.718.10:FF:000006">
    <property type="entry name" value="3-isopropylmalate dehydrogenase"/>
    <property type="match status" value="1"/>
</dbReference>
<gene>
    <name evidence="16" type="ORF">SAMN05421834_101336</name>
</gene>
<dbReference type="EMBL" id="FTNC01000001">
    <property type="protein sequence ID" value="SIQ11991.1"/>
    <property type="molecule type" value="Genomic_DNA"/>
</dbReference>
<keyword evidence="8" id="KW-0479">Metal-binding</keyword>
<keyword evidence="9" id="KW-0460">Magnesium</keyword>
<dbReference type="NCBIfam" id="NF002898">
    <property type="entry name" value="PRK03437.1"/>
    <property type="match status" value="1"/>
</dbReference>
<evidence type="ECO:0000256" key="9">
    <source>
        <dbReference type="ARBA" id="ARBA00022842"/>
    </source>
</evidence>
<comment type="similarity">
    <text evidence="3">Belongs to the isocitrate and isopropylmalate dehydrogenases family. LeuB type 1 subfamily.</text>
</comment>
<evidence type="ECO:0000313" key="16">
    <source>
        <dbReference type="EMBL" id="SIQ11991.1"/>
    </source>
</evidence>
<protein>
    <recommendedName>
        <fullName evidence="5">3-isopropylmalate dehydrogenase</fullName>
        <ecNumber evidence="5">1.1.1.85</ecNumber>
    </recommendedName>
    <alternativeName>
        <fullName evidence="14">3-IPM-DH</fullName>
    </alternativeName>
</protein>
<comment type="cofactor">
    <cofactor evidence="2">
        <name>Mg(2+)</name>
        <dbReference type="ChEBI" id="CHEBI:18420"/>
    </cofactor>
</comment>
<evidence type="ECO:0000256" key="10">
    <source>
        <dbReference type="ARBA" id="ARBA00023002"/>
    </source>
</evidence>
<evidence type="ECO:0000256" key="14">
    <source>
        <dbReference type="ARBA" id="ARBA00033138"/>
    </source>
</evidence>
<dbReference type="Gene3D" id="3.40.718.10">
    <property type="entry name" value="Isopropylmalate Dehydrogenase"/>
    <property type="match status" value="1"/>
</dbReference>
<keyword evidence="17" id="KW-1185">Reference proteome</keyword>
<evidence type="ECO:0000256" key="13">
    <source>
        <dbReference type="ARBA" id="ARBA00023304"/>
    </source>
</evidence>
<evidence type="ECO:0000256" key="3">
    <source>
        <dbReference type="ARBA" id="ARBA00008319"/>
    </source>
</evidence>
<dbReference type="GO" id="GO:0003862">
    <property type="term" value="F:3-isopropylmalate dehydrogenase activity"/>
    <property type="evidence" value="ECO:0007669"/>
    <property type="project" value="UniProtKB-EC"/>
</dbReference>
<dbReference type="GO" id="GO:0051287">
    <property type="term" value="F:NAD binding"/>
    <property type="evidence" value="ECO:0007669"/>
    <property type="project" value="InterPro"/>
</dbReference>
<proteinExistence type="inferred from homology"/>
<dbReference type="GO" id="GO:0009098">
    <property type="term" value="P:L-leucine biosynthetic process"/>
    <property type="evidence" value="ECO:0007669"/>
    <property type="project" value="UniProtKB-KW"/>
</dbReference>
<comment type="cofactor">
    <cofactor evidence="1">
        <name>Mn(2+)</name>
        <dbReference type="ChEBI" id="CHEBI:29035"/>
    </cofactor>
</comment>
<evidence type="ECO:0000256" key="8">
    <source>
        <dbReference type="ARBA" id="ARBA00022723"/>
    </source>
</evidence>
<feature type="domain" description="Isopropylmalate dehydrogenase-like" evidence="15">
    <location>
        <begin position="3"/>
        <end position="344"/>
    </location>
</feature>
<dbReference type="SUPFAM" id="SSF53659">
    <property type="entry name" value="Isocitrate/Isopropylmalate dehydrogenase-like"/>
    <property type="match status" value="1"/>
</dbReference>
<dbReference type="Pfam" id="PF00180">
    <property type="entry name" value="Iso_dh"/>
    <property type="match status" value="1"/>
</dbReference>
<evidence type="ECO:0000313" key="17">
    <source>
        <dbReference type="Proteomes" id="UP000185669"/>
    </source>
</evidence>
<dbReference type="EC" id="1.1.1.85" evidence="5"/>
<dbReference type="RefSeq" id="WP_076543620.1">
    <property type="nucleotide sequence ID" value="NZ_FTNC01000001.1"/>
</dbReference>
<evidence type="ECO:0000256" key="6">
    <source>
        <dbReference type="ARBA" id="ARBA00022430"/>
    </source>
</evidence>
<organism evidence="16 17">
    <name type="scientific">Halanaerobium kushneri</name>
    <dbReference type="NCBI Taxonomy" id="56779"/>
    <lineage>
        <taxon>Bacteria</taxon>
        <taxon>Bacillati</taxon>
        <taxon>Bacillota</taxon>
        <taxon>Clostridia</taxon>
        <taxon>Halanaerobiales</taxon>
        <taxon>Halanaerobiaceae</taxon>
        <taxon>Halanaerobium</taxon>
    </lineage>
</organism>
<evidence type="ECO:0000256" key="5">
    <source>
        <dbReference type="ARBA" id="ARBA00013101"/>
    </source>
</evidence>
<evidence type="ECO:0000256" key="4">
    <source>
        <dbReference type="ARBA" id="ARBA00011738"/>
    </source>
</evidence>
<reference evidence="17" key="1">
    <citation type="submission" date="2017-01" db="EMBL/GenBank/DDBJ databases">
        <authorList>
            <person name="Varghese N."/>
            <person name="Submissions S."/>
        </authorList>
    </citation>
    <scope>NUCLEOTIDE SEQUENCE [LARGE SCALE GENOMIC DNA]</scope>
    <source>
        <strain evidence="17">ATCC 700103</strain>
    </source>
</reference>
<dbReference type="PROSITE" id="PS00470">
    <property type="entry name" value="IDH_IMDH"/>
    <property type="match status" value="1"/>
</dbReference>
<dbReference type="PANTHER" id="PTHR43275">
    <property type="entry name" value="D-MALATE DEHYDROGENASE [DECARBOXYLATING]"/>
    <property type="match status" value="1"/>
</dbReference>
<evidence type="ECO:0000256" key="1">
    <source>
        <dbReference type="ARBA" id="ARBA00001936"/>
    </source>
</evidence>
<dbReference type="OrthoDB" id="9806254at2"/>
<name>A0A1N6Q5X0_9FIRM</name>
<accession>A0A1N6Q5X0</accession>
<dbReference type="STRING" id="56779.SAMN05421834_101336"/>
<sequence>MSNIAYIPGDGIGEEVTRQGIKVLEYLDNAYNLGLKFEKFDLGAERYLKTGDILPDDVLNKLETFDSIYLGAVGDPRVEPGILEKGILLKLRFYFDQYVNLRPIKLYKEEFSPLKGKGIKDIDFTVVRENTEGIYAGIGGFLKKDTPDEVATQEMISTRKGVDRVIKYAFEYAQEFGREPKLTVCDKSNVLTYAHNLWQRSFKEMGKNYPDVEQNHFLVDAITMKMVRNPEIFDVIVTCNIFGDIITDLGAEIQGGMGMAVSGNINPESISMFEPVHGSAPDIAGQNIANPLAAVLAAGMMLRELGHGNLTPKVEEAVKDALENNMVTSDQGGDLSTDEVGDYLVQNLKSKEEGE</sequence>
<evidence type="ECO:0000256" key="12">
    <source>
        <dbReference type="ARBA" id="ARBA00023211"/>
    </source>
</evidence>
<dbReference type="PANTHER" id="PTHR43275:SF1">
    <property type="entry name" value="D-MALATE DEHYDROGENASE [DECARBOXYLATING]"/>
    <property type="match status" value="1"/>
</dbReference>
<dbReference type="InterPro" id="IPR050501">
    <property type="entry name" value="ICDH/IPMDH"/>
</dbReference>
<dbReference type="SMART" id="SM01329">
    <property type="entry name" value="Iso_dh"/>
    <property type="match status" value="1"/>
</dbReference>
<evidence type="ECO:0000256" key="2">
    <source>
        <dbReference type="ARBA" id="ARBA00001946"/>
    </source>
</evidence>
<keyword evidence="11" id="KW-0520">NAD</keyword>
<evidence type="ECO:0000256" key="7">
    <source>
        <dbReference type="ARBA" id="ARBA00022605"/>
    </source>
</evidence>
<dbReference type="GO" id="GO:0000287">
    <property type="term" value="F:magnesium ion binding"/>
    <property type="evidence" value="ECO:0007669"/>
    <property type="project" value="InterPro"/>
</dbReference>
<dbReference type="Proteomes" id="UP000185669">
    <property type="component" value="Unassembled WGS sequence"/>
</dbReference>
<dbReference type="InterPro" id="IPR024084">
    <property type="entry name" value="IsoPropMal-DH-like_dom"/>
</dbReference>
<keyword evidence="12" id="KW-0464">Manganese</keyword>
<dbReference type="InterPro" id="IPR019818">
    <property type="entry name" value="IsoCit/isopropylmalate_DH_CS"/>
</dbReference>
<keyword evidence="6" id="KW-0432">Leucine biosynthesis</keyword>
<keyword evidence="10" id="KW-0560">Oxidoreductase</keyword>
<comment type="subunit">
    <text evidence="4">Homodimer.</text>
</comment>
<keyword evidence="7" id="KW-0028">Amino-acid biosynthesis</keyword>
<evidence type="ECO:0000256" key="11">
    <source>
        <dbReference type="ARBA" id="ARBA00023027"/>
    </source>
</evidence>